<dbReference type="Proteomes" id="UP000632849">
    <property type="component" value="Unassembled WGS sequence"/>
</dbReference>
<accession>A0A919ET99</accession>
<proteinExistence type="predicted"/>
<dbReference type="RefSeq" id="WP_190044213.1">
    <property type="nucleotide sequence ID" value="NZ_BNBE01000003.1"/>
</dbReference>
<protein>
    <submittedName>
        <fullName evidence="1">Uncharacterized protein</fullName>
    </submittedName>
</protein>
<dbReference type="EMBL" id="BNBE01000003">
    <property type="protein sequence ID" value="GHG22913.1"/>
    <property type="molecule type" value="Genomic_DNA"/>
</dbReference>
<reference evidence="1" key="1">
    <citation type="journal article" date="2014" name="Int. J. Syst. Evol. Microbiol.">
        <title>Complete genome sequence of Corynebacterium casei LMG S-19264T (=DSM 44701T), isolated from a smear-ripened cheese.</title>
        <authorList>
            <consortium name="US DOE Joint Genome Institute (JGI-PGF)"/>
            <person name="Walter F."/>
            <person name="Albersmeier A."/>
            <person name="Kalinowski J."/>
            <person name="Ruckert C."/>
        </authorList>
    </citation>
    <scope>NUCLEOTIDE SEQUENCE</scope>
    <source>
        <strain evidence="1">JCM 4122</strain>
    </source>
</reference>
<keyword evidence="2" id="KW-1185">Reference proteome</keyword>
<organism evidence="1 2">
    <name type="scientific">Streptomyces filamentosus</name>
    <name type="common">Streptomyces roseosporus</name>
    <dbReference type="NCBI Taxonomy" id="67294"/>
    <lineage>
        <taxon>Bacteria</taxon>
        <taxon>Bacillati</taxon>
        <taxon>Actinomycetota</taxon>
        <taxon>Actinomycetes</taxon>
        <taxon>Kitasatosporales</taxon>
        <taxon>Streptomycetaceae</taxon>
        <taxon>Streptomyces</taxon>
    </lineage>
</organism>
<evidence type="ECO:0000313" key="2">
    <source>
        <dbReference type="Proteomes" id="UP000632849"/>
    </source>
</evidence>
<name>A0A919ET99_STRFL</name>
<gene>
    <name evidence="1" type="ORF">GCM10017667_68690</name>
</gene>
<dbReference type="AlphaFoldDB" id="A0A919ET99"/>
<sequence>MNASPPPLPEHTVAAYAQEQASVQRMILEACWAHAQRDTIFEHPGTFRDDQAHRIRRAYLIHLGALYDVFALRGSHDSEVHEAVRELGTNLLAHDGFHLPTTRRSGVDYLRTNYAALHGRADVLPQQAAGLTPVYNPASERADLPPYYPTETRLVGTMLSTYTVARECRRRGDFLQTAAQVRAHHIARGLLLGRVAALAPADRAAEQAAARAGHLVRESDGRPRTSDEKARQYLLETYFDEHPDECEESHEPDCPGGCGGTAVVMATLTWDDQGDGIFVPVWAEPVDCTAGVPQTHDPDCSDCHGHGFTYSRGERHLCGCLAPADLPA</sequence>
<reference evidence="1" key="2">
    <citation type="submission" date="2020-09" db="EMBL/GenBank/DDBJ databases">
        <authorList>
            <person name="Sun Q."/>
            <person name="Ohkuma M."/>
        </authorList>
    </citation>
    <scope>NUCLEOTIDE SEQUENCE</scope>
    <source>
        <strain evidence="1">JCM 4122</strain>
    </source>
</reference>
<evidence type="ECO:0000313" key="1">
    <source>
        <dbReference type="EMBL" id="GHG22913.1"/>
    </source>
</evidence>
<comment type="caution">
    <text evidence="1">The sequence shown here is derived from an EMBL/GenBank/DDBJ whole genome shotgun (WGS) entry which is preliminary data.</text>
</comment>